<dbReference type="Gene3D" id="3.40.50.1010">
    <property type="entry name" value="5'-nuclease"/>
    <property type="match status" value="1"/>
</dbReference>
<keyword evidence="4" id="KW-1185">Reference proteome</keyword>
<dbReference type="AlphaFoldDB" id="A0A2A6JGF7"/>
<dbReference type="OrthoDB" id="7350421at2"/>
<dbReference type="InterPro" id="IPR002716">
    <property type="entry name" value="PIN_dom"/>
</dbReference>
<evidence type="ECO:0000313" key="3">
    <source>
        <dbReference type="EMBL" id="RUM08431.1"/>
    </source>
</evidence>
<name>A0A2A6JGF7_9HYPH</name>
<reference evidence="2 4" key="1">
    <citation type="submission" date="2017-09" db="EMBL/GenBank/DDBJ databases">
        <title>Comparative genomics of rhizobia isolated from Phaseolus vulgaris in China.</title>
        <authorList>
            <person name="Tong W."/>
        </authorList>
    </citation>
    <scope>NUCLEOTIDE SEQUENCE [LARGE SCALE GENOMIC DNA]</scope>
    <source>
        <strain evidence="2 4">C5</strain>
    </source>
</reference>
<reference evidence="3 5" key="2">
    <citation type="submission" date="2018-11" db="EMBL/GenBank/DDBJ databases">
        <title>Rhizobium chutanense sp. nov., isolated from root nodules of Phaseolus vulgaris in China.</title>
        <authorList>
            <person name="Huo Y."/>
        </authorList>
    </citation>
    <scope>NUCLEOTIDE SEQUENCE [LARGE SCALE GENOMIC DNA]</scope>
    <source>
        <strain evidence="3 5">C16</strain>
    </source>
</reference>
<evidence type="ECO:0000313" key="2">
    <source>
        <dbReference type="EMBL" id="PDT05503.1"/>
    </source>
</evidence>
<dbReference type="SUPFAM" id="SSF88723">
    <property type="entry name" value="PIN domain-like"/>
    <property type="match status" value="1"/>
</dbReference>
<proteinExistence type="predicted"/>
<gene>
    <name evidence="2" type="ORF">CO666_02550</name>
    <name evidence="3" type="ORF">EFR84_06480</name>
</gene>
<dbReference type="CDD" id="cd18686">
    <property type="entry name" value="PIN_VapC-like"/>
    <property type="match status" value="1"/>
</dbReference>
<dbReference type="Proteomes" id="UP000278081">
    <property type="component" value="Unassembled WGS sequence"/>
</dbReference>
<dbReference type="EMBL" id="RJTJ01000004">
    <property type="protein sequence ID" value="RUM08431.1"/>
    <property type="molecule type" value="Genomic_DNA"/>
</dbReference>
<comment type="caution">
    <text evidence="2">The sequence shown here is derived from an EMBL/GenBank/DDBJ whole genome shotgun (WGS) entry which is preliminary data.</text>
</comment>
<dbReference type="Proteomes" id="UP000220768">
    <property type="component" value="Unassembled WGS sequence"/>
</dbReference>
<protein>
    <submittedName>
        <fullName evidence="3">Type II toxin-antitoxin system VapC family toxin</fullName>
    </submittedName>
    <submittedName>
        <fullName evidence="2">VapC toxin family PIN domain ribonuclease</fullName>
    </submittedName>
</protein>
<dbReference type="EMBL" id="NWSV01000002">
    <property type="protein sequence ID" value="PDT05503.1"/>
    <property type="molecule type" value="Genomic_DNA"/>
</dbReference>
<dbReference type="Pfam" id="PF01850">
    <property type="entry name" value="PIN"/>
    <property type="match status" value="1"/>
</dbReference>
<accession>A0A3S0R328</accession>
<evidence type="ECO:0000313" key="5">
    <source>
        <dbReference type="Proteomes" id="UP000278081"/>
    </source>
</evidence>
<organism evidence="2 4">
    <name type="scientific">Rhizobium chutanense</name>
    <dbReference type="NCBI Taxonomy" id="2035448"/>
    <lineage>
        <taxon>Bacteria</taxon>
        <taxon>Pseudomonadati</taxon>
        <taxon>Pseudomonadota</taxon>
        <taxon>Alphaproteobacteria</taxon>
        <taxon>Hyphomicrobiales</taxon>
        <taxon>Rhizobiaceae</taxon>
        <taxon>Rhizobium/Agrobacterium group</taxon>
        <taxon>Rhizobium</taxon>
    </lineage>
</organism>
<evidence type="ECO:0000259" key="1">
    <source>
        <dbReference type="Pfam" id="PF01850"/>
    </source>
</evidence>
<sequence length="125" mass="13783">MRVVDSSAWVEWLTKSVAGSRLAAEIPPRDQCIVPTIVQLELSKWLARERDDEAVDGFIAYTARCIVAPLDTALARRAAEISAALKLATADAIIYATAERHNADILTCDAHFKGLERALYIDKKD</sequence>
<dbReference type="InterPro" id="IPR029060">
    <property type="entry name" value="PIN-like_dom_sf"/>
</dbReference>
<evidence type="ECO:0000313" key="4">
    <source>
        <dbReference type="Proteomes" id="UP000220768"/>
    </source>
</evidence>
<accession>A0A2A6JGF7</accession>
<dbReference type="RefSeq" id="WP_097610592.1">
    <property type="nucleotide sequence ID" value="NZ_ML133751.1"/>
</dbReference>
<feature type="domain" description="PIN" evidence="1">
    <location>
        <begin position="3"/>
        <end position="114"/>
    </location>
</feature>